<sequence>MYMVRLYEARTDRGELLQNRTNTLASGRKVLGSIVTMHDATDDHLTKPTVPLRVEEYLNSYVPDFTIAPVTTVVSRHPTHAEAFNVKAIQYYIKRSWKDAL</sequence>
<reference evidence="1 2" key="1">
    <citation type="journal article" date="2019" name="Commun. Biol.">
        <title>The bagworm genome reveals a unique fibroin gene that provides high tensile strength.</title>
        <authorList>
            <person name="Kono N."/>
            <person name="Nakamura H."/>
            <person name="Ohtoshi R."/>
            <person name="Tomita M."/>
            <person name="Numata K."/>
            <person name="Arakawa K."/>
        </authorList>
    </citation>
    <scope>NUCLEOTIDE SEQUENCE [LARGE SCALE GENOMIC DNA]</scope>
</reference>
<proteinExistence type="predicted"/>
<gene>
    <name evidence="1" type="ORF">EVAR_81227_1</name>
</gene>
<protein>
    <submittedName>
        <fullName evidence="1">Uncharacterized protein</fullName>
    </submittedName>
</protein>
<dbReference type="AlphaFoldDB" id="A0A4C1V1L4"/>
<name>A0A4C1V1L4_EUMVA</name>
<organism evidence="1 2">
    <name type="scientific">Eumeta variegata</name>
    <name type="common">Bagworm moth</name>
    <name type="synonym">Eumeta japonica</name>
    <dbReference type="NCBI Taxonomy" id="151549"/>
    <lineage>
        <taxon>Eukaryota</taxon>
        <taxon>Metazoa</taxon>
        <taxon>Ecdysozoa</taxon>
        <taxon>Arthropoda</taxon>
        <taxon>Hexapoda</taxon>
        <taxon>Insecta</taxon>
        <taxon>Pterygota</taxon>
        <taxon>Neoptera</taxon>
        <taxon>Endopterygota</taxon>
        <taxon>Lepidoptera</taxon>
        <taxon>Glossata</taxon>
        <taxon>Ditrysia</taxon>
        <taxon>Tineoidea</taxon>
        <taxon>Psychidae</taxon>
        <taxon>Oiketicinae</taxon>
        <taxon>Eumeta</taxon>
    </lineage>
</organism>
<evidence type="ECO:0000313" key="1">
    <source>
        <dbReference type="EMBL" id="GBP32420.1"/>
    </source>
</evidence>
<keyword evidence="2" id="KW-1185">Reference proteome</keyword>
<dbReference type="Proteomes" id="UP000299102">
    <property type="component" value="Unassembled WGS sequence"/>
</dbReference>
<accession>A0A4C1V1L4</accession>
<dbReference type="EMBL" id="BGZK01000259">
    <property type="protein sequence ID" value="GBP32420.1"/>
    <property type="molecule type" value="Genomic_DNA"/>
</dbReference>
<evidence type="ECO:0000313" key="2">
    <source>
        <dbReference type="Proteomes" id="UP000299102"/>
    </source>
</evidence>
<comment type="caution">
    <text evidence="1">The sequence shown here is derived from an EMBL/GenBank/DDBJ whole genome shotgun (WGS) entry which is preliminary data.</text>
</comment>